<dbReference type="AlphaFoldDB" id="W0UZJ2"/>
<protein>
    <submittedName>
        <fullName evidence="3">Phenazine biosynthesis-like family protein</fullName>
    </submittedName>
</protein>
<sequence>MSTLHELKCFGAHPGAGNVAIVIEDDAGDATARQLFAREQNKSACVFIDQSAGGGIVLDYYYPHMRSPLCLHATLAASEVLFARHAGQHSLTVTTAVRGQSLTLLKTTEGYFVSLEKQAAPAVKIDAGLPAALLNQHQHPHLLSAPVIASVGSPKLLLEVKDRAALHALRPNLELIADWGRKVGVSGCYAYYKLADGQYEGRNFNHLDAALEDSATGVAAGALTVHLQQGLSVFQGHATGQDCLIRTQMDGDRILVGGAVEKTV</sequence>
<accession>W0UZJ2</accession>
<name>W0UZJ2_9BURK</name>
<dbReference type="EMBL" id="HG322949">
    <property type="protein sequence ID" value="CDG81989.1"/>
    <property type="molecule type" value="Genomic_DNA"/>
</dbReference>
<dbReference type="PIRSF" id="PIRSF016184">
    <property type="entry name" value="PhzC_PhzF"/>
    <property type="match status" value="1"/>
</dbReference>
<keyword evidence="2" id="KW-0413">Isomerase</keyword>
<reference evidence="3 4" key="1">
    <citation type="journal article" date="2015" name="Genome Announc.">
        <title>Genome Sequence of Mushroom Soft-Rot Pathogen Janthinobacterium agaricidamnosum.</title>
        <authorList>
            <person name="Graupner K."/>
            <person name="Lackner G."/>
            <person name="Hertweck C."/>
        </authorList>
    </citation>
    <scope>NUCLEOTIDE SEQUENCE [LARGE SCALE GENOMIC DNA]</scope>
    <source>
        <strain evidence="4">NBRC 102515 / DSM 9628</strain>
    </source>
</reference>
<dbReference type="HOGENOM" id="CLU_1056922_0_0_4"/>
<dbReference type="Pfam" id="PF02567">
    <property type="entry name" value="PhzC-PhzF"/>
    <property type="match status" value="1"/>
</dbReference>
<dbReference type="PATRIC" id="fig|1349767.4.peg.3045"/>
<dbReference type="KEGG" id="jag:GJA_1335"/>
<dbReference type="eggNOG" id="COG0384">
    <property type="taxonomic scope" value="Bacteria"/>
</dbReference>
<dbReference type="GO" id="GO:0005737">
    <property type="term" value="C:cytoplasm"/>
    <property type="evidence" value="ECO:0007669"/>
    <property type="project" value="TreeGrafter"/>
</dbReference>
<keyword evidence="4" id="KW-1185">Reference proteome</keyword>
<dbReference type="GO" id="GO:0016853">
    <property type="term" value="F:isomerase activity"/>
    <property type="evidence" value="ECO:0007669"/>
    <property type="project" value="UniProtKB-KW"/>
</dbReference>
<dbReference type="Proteomes" id="UP000027604">
    <property type="component" value="Chromosome I"/>
</dbReference>
<dbReference type="InterPro" id="IPR003719">
    <property type="entry name" value="Phenazine_PhzF-like"/>
</dbReference>
<dbReference type="Gene3D" id="3.10.310.10">
    <property type="entry name" value="Diaminopimelate Epimerase, Chain A, domain 1"/>
    <property type="match status" value="2"/>
</dbReference>
<dbReference type="STRING" id="1349767.GJA_1335"/>
<comment type="similarity">
    <text evidence="1">Belongs to the PhzF family.</text>
</comment>
<proteinExistence type="inferred from homology"/>
<dbReference type="OrthoDB" id="9788221at2"/>
<evidence type="ECO:0000313" key="4">
    <source>
        <dbReference type="Proteomes" id="UP000027604"/>
    </source>
</evidence>
<dbReference type="PANTHER" id="PTHR13774">
    <property type="entry name" value="PHENAZINE BIOSYNTHESIS PROTEIN"/>
    <property type="match status" value="1"/>
</dbReference>
<evidence type="ECO:0000313" key="3">
    <source>
        <dbReference type="EMBL" id="CDG81989.1"/>
    </source>
</evidence>
<dbReference type="SUPFAM" id="SSF54506">
    <property type="entry name" value="Diaminopimelate epimerase-like"/>
    <property type="match status" value="1"/>
</dbReference>
<evidence type="ECO:0000256" key="1">
    <source>
        <dbReference type="ARBA" id="ARBA00008270"/>
    </source>
</evidence>
<organism evidence="3 4">
    <name type="scientific">Janthinobacterium agaricidamnosum NBRC 102515 = DSM 9628</name>
    <dbReference type="NCBI Taxonomy" id="1349767"/>
    <lineage>
        <taxon>Bacteria</taxon>
        <taxon>Pseudomonadati</taxon>
        <taxon>Pseudomonadota</taxon>
        <taxon>Betaproteobacteria</taxon>
        <taxon>Burkholderiales</taxon>
        <taxon>Oxalobacteraceae</taxon>
        <taxon>Janthinobacterium</taxon>
    </lineage>
</organism>
<dbReference type="RefSeq" id="WP_038489999.1">
    <property type="nucleotide sequence ID" value="NZ_BCTH01000120.1"/>
</dbReference>
<dbReference type="PANTHER" id="PTHR13774:SF39">
    <property type="entry name" value="BIOSYNTHESIS PROTEIN, PUTATIVE-RELATED"/>
    <property type="match status" value="1"/>
</dbReference>
<evidence type="ECO:0000256" key="2">
    <source>
        <dbReference type="ARBA" id="ARBA00023235"/>
    </source>
</evidence>
<gene>
    <name evidence="3" type="ORF">GJA_1335</name>
</gene>